<protein>
    <submittedName>
        <fullName evidence="4">Prepilin-type N-terminal cleavage/methylation domain-containing protein</fullName>
    </submittedName>
</protein>
<keyword evidence="3" id="KW-0472">Membrane</keyword>
<feature type="region of interest" description="Disordered" evidence="2">
    <location>
        <begin position="367"/>
        <end position="388"/>
    </location>
</feature>
<evidence type="ECO:0000256" key="3">
    <source>
        <dbReference type="SAM" id="Phobius"/>
    </source>
</evidence>
<evidence type="ECO:0000313" key="4">
    <source>
        <dbReference type="EMBL" id="XBH08259.1"/>
    </source>
</evidence>
<dbReference type="Pfam" id="PF07963">
    <property type="entry name" value="N_methyl"/>
    <property type="match status" value="1"/>
</dbReference>
<evidence type="ECO:0000256" key="2">
    <source>
        <dbReference type="SAM" id="MobiDB-lite"/>
    </source>
</evidence>
<evidence type="ECO:0000256" key="1">
    <source>
        <dbReference type="ARBA" id="ARBA00022481"/>
    </source>
</evidence>
<reference evidence="4" key="1">
    <citation type="submission" date="2024-05" db="EMBL/GenBank/DDBJ databases">
        <title>Planctomycetes of the genus Singulisphaera possess chitinolytic capabilities.</title>
        <authorList>
            <person name="Ivanova A."/>
        </authorList>
    </citation>
    <scope>NUCLEOTIDE SEQUENCE</scope>
    <source>
        <strain evidence="4">Ch08T</strain>
    </source>
</reference>
<dbReference type="InterPro" id="IPR000983">
    <property type="entry name" value="Bac_GSPG_pilin"/>
</dbReference>
<dbReference type="Gene3D" id="3.30.700.10">
    <property type="entry name" value="Glycoprotein, Type 4 Pilin"/>
    <property type="match status" value="1"/>
</dbReference>
<proteinExistence type="predicted"/>
<dbReference type="GO" id="GO:0015628">
    <property type="term" value="P:protein secretion by the type II secretion system"/>
    <property type="evidence" value="ECO:0007669"/>
    <property type="project" value="InterPro"/>
</dbReference>
<keyword evidence="3" id="KW-0812">Transmembrane</keyword>
<feature type="compositionally biased region" description="Polar residues" evidence="2">
    <location>
        <begin position="376"/>
        <end position="388"/>
    </location>
</feature>
<keyword evidence="3" id="KW-1133">Transmembrane helix</keyword>
<organism evidence="4">
    <name type="scientific">Singulisphaera sp. Ch08</name>
    <dbReference type="NCBI Taxonomy" id="3120278"/>
    <lineage>
        <taxon>Bacteria</taxon>
        <taxon>Pseudomonadati</taxon>
        <taxon>Planctomycetota</taxon>
        <taxon>Planctomycetia</taxon>
        <taxon>Isosphaerales</taxon>
        <taxon>Isosphaeraceae</taxon>
        <taxon>Singulisphaera</taxon>
    </lineage>
</organism>
<dbReference type="PANTHER" id="PTHR30093:SF2">
    <property type="entry name" value="TYPE II SECRETION SYSTEM PROTEIN H"/>
    <property type="match status" value="1"/>
</dbReference>
<dbReference type="NCBIfam" id="TIGR02532">
    <property type="entry name" value="IV_pilin_GFxxxE"/>
    <property type="match status" value="1"/>
</dbReference>
<accession>A0AAU7CTA2</accession>
<dbReference type="RefSeq" id="WP_406701091.1">
    <property type="nucleotide sequence ID" value="NZ_CP155447.1"/>
</dbReference>
<dbReference type="InterPro" id="IPR045584">
    <property type="entry name" value="Pilin-like"/>
</dbReference>
<dbReference type="PRINTS" id="PR00813">
    <property type="entry name" value="BCTERIALGSPG"/>
</dbReference>
<feature type="transmembrane region" description="Helical" evidence="3">
    <location>
        <begin position="21"/>
        <end position="40"/>
    </location>
</feature>
<gene>
    <name evidence="4" type="ORF">V5E97_20110</name>
</gene>
<sequence>MRRRTRATAPPNRLGFTLIELLVVIVILGMLVGLLVPAVMNAMNTAKDAAVAAEIRALSQGLAEFKTTFGAYPPSRIVVREDGDYSSTGVLGTRTVAQLRRFWPRLQLSTSGAPSGIPGGFYDFNGNGVGDTTTYILSGPECLVFFLGGIPQGNNTSGWAMTGFSKNPLNPFQSAAVTTNRTVPMFEFNNSRLEANKSNGSVFPGYLDSLGKSADPNFQPFYCYFSAYGGVGYDPGDVDFSGAFTELTDDGVALIGAFKTSNAATPPTVGQIVIPSPSPNPYTNGPPVPTTAAGTLDTGSTAKSATWLNAQTFQIISAGRDRRFGIGGQYNATATTNRLPFVFADTGYVPNSFQTQQANAGVTSVTLGPEARTGENDNLTNFSPGKLD</sequence>
<keyword evidence="1" id="KW-0488">Methylation</keyword>
<dbReference type="AlphaFoldDB" id="A0AAU7CTA2"/>
<dbReference type="EMBL" id="CP155447">
    <property type="protein sequence ID" value="XBH08259.1"/>
    <property type="molecule type" value="Genomic_DNA"/>
</dbReference>
<dbReference type="GO" id="GO:0015627">
    <property type="term" value="C:type II protein secretion system complex"/>
    <property type="evidence" value="ECO:0007669"/>
    <property type="project" value="InterPro"/>
</dbReference>
<name>A0AAU7CTA2_9BACT</name>
<dbReference type="SUPFAM" id="SSF54523">
    <property type="entry name" value="Pili subunits"/>
    <property type="match status" value="1"/>
</dbReference>
<dbReference type="PANTHER" id="PTHR30093">
    <property type="entry name" value="GENERAL SECRETION PATHWAY PROTEIN G"/>
    <property type="match status" value="1"/>
</dbReference>
<dbReference type="InterPro" id="IPR012902">
    <property type="entry name" value="N_methyl_site"/>
</dbReference>